<dbReference type="RefSeq" id="WP_190454279.1">
    <property type="nucleotide sequence ID" value="NZ_JAMPLM010000001.1"/>
</dbReference>
<dbReference type="InterPro" id="IPR023214">
    <property type="entry name" value="HAD_sf"/>
</dbReference>
<dbReference type="InterPro" id="IPR050155">
    <property type="entry name" value="HAD-like_hydrolase_sf"/>
</dbReference>
<comment type="caution">
    <text evidence="1">The sequence shown here is derived from an EMBL/GenBank/DDBJ whole genome shotgun (WGS) entry which is preliminary data.</text>
</comment>
<name>A0ABV0KDZ2_9CYAN</name>
<keyword evidence="2" id="KW-1185">Reference proteome</keyword>
<dbReference type="GO" id="GO:0016787">
    <property type="term" value="F:hydrolase activity"/>
    <property type="evidence" value="ECO:0007669"/>
    <property type="project" value="UniProtKB-KW"/>
</dbReference>
<sequence>MSVNAPTVLALDFDGVLCNGMKEYFQTAWRAYCNLWQPENTTPPEGLAERFYRTRPVVETGWEMPLLLRSLLLGTPEAEILLHWTAIAPSLADKEGIAPTQLAAEVDGVRDRWISTDVRSWLAEQEFYPGIIPQLQMWLTGTTAVVIVSTKEGRFIQQLLQQHDVDFTKLQIFGKEVKRPKPETLRSLIAEHGSDATVWFVEDRLQTLHAVRQQPDLNDVKLFLADWGYNTPAERNAIAQEPHIHPLSLQTFSQPLTTWIV</sequence>
<protein>
    <submittedName>
        <fullName evidence="1">HAD family hydrolase</fullName>
    </submittedName>
</protein>
<dbReference type="Gene3D" id="3.40.50.1000">
    <property type="entry name" value="HAD superfamily/HAD-like"/>
    <property type="match status" value="1"/>
</dbReference>
<dbReference type="EMBL" id="JAMPLM010000001">
    <property type="protein sequence ID" value="MEP1057268.1"/>
    <property type="molecule type" value="Genomic_DNA"/>
</dbReference>
<dbReference type="Proteomes" id="UP001476950">
    <property type="component" value="Unassembled WGS sequence"/>
</dbReference>
<organism evidence="1 2">
    <name type="scientific">Stenomitos frigidus AS-A4</name>
    <dbReference type="NCBI Taxonomy" id="2933935"/>
    <lineage>
        <taxon>Bacteria</taxon>
        <taxon>Bacillati</taxon>
        <taxon>Cyanobacteriota</taxon>
        <taxon>Cyanophyceae</taxon>
        <taxon>Leptolyngbyales</taxon>
        <taxon>Leptolyngbyaceae</taxon>
        <taxon>Stenomitos</taxon>
    </lineage>
</organism>
<evidence type="ECO:0000313" key="2">
    <source>
        <dbReference type="Proteomes" id="UP001476950"/>
    </source>
</evidence>
<evidence type="ECO:0000313" key="1">
    <source>
        <dbReference type="EMBL" id="MEP1057268.1"/>
    </source>
</evidence>
<proteinExistence type="predicted"/>
<reference evidence="1 2" key="1">
    <citation type="submission" date="2022-04" db="EMBL/GenBank/DDBJ databases">
        <title>Positive selection, recombination, and allopatry shape intraspecific diversity of widespread and dominant cyanobacteria.</title>
        <authorList>
            <person name="Wei J."/>
            <person name="Shu W."/>
            <person name="Hu C."/>
        </authorList>
    </citation>
    <scope>NUCLEOTIDE SEQUENCE [LARGE SCALE GENOMIC DNA]</scope>
    <source>
        <strain evidence="1 2">AS-A4</strain>
    </source>
</reference>
<dbReference type="PANTHER" id="PTHR43434:SF21">
    <property type="entry name" value="SLL0295 PROTEIN"/>
    <property type="match status" value="1"/>
</dbReference>
<keyword evidence="1" id="KW-0378">Hydrolase</keyword>
<dbReference type="PANTHER" id="PTHR43434">
    <property type="entry name" value="PHOSPHOGLYCOLATE PHOSPHATASE"/>
    <property type="match status" value="1"/>
</dbReference>
<dbReference type="InterPro" id="IPR036412">
    <property type="entry name" value="HAD-like_sf"/>
</dbReference>
<gene>
    <name evidence="1" type="ORF">NDI38_02390</name>
</gene>
<accession>A0ABV0KDZ2</accession>
<dbReference type="SUPFAM" id="SSF56784">
    <property type="entry name" value="HAD-like"/>
    <property type="match status" value="1"/>
</dbReference>